<organism evidence="3 4">
    <name type="scientific">Natronobacterium texcoconense</name>
    <dbReference type="NCBI Taxonomy" id="1095778"/>
    <lineage>
        <taxon>Archaea</taxon>
        <taxon>Methanobacteriati</taxon>
        <taxon>Methanobacteriota</taxon>
        <taxon>Stenosarchaea group</taxon>
        <taxon>Halobacteria</taxon>
        <taxon>Halobacteriales</taxon>
        <taxon>Natrialbaceae</taxon>
        <taxon>Natronobacterium</taxon>
    </lineage>
</organism>
<proteinExistence type="predicted"/>
<evidence type="ECO:0000313" key="4">
    <source>
        <dbReference type="Proteomes" id="UP000198848"/>
    </source>
</evidence>
<protein>
    <submittedName>
        <fullName evidence="3">Uncharacterized protein</fullName>
    </submittedName>
</protein>
<feature type="transmembrane region" description="Helical" evidence="2">
    <location>
        <begin position="34"/>
        <end position="52"/>
    </location>
</feature>
<keyword evidence="2" id="KW-0812">Transmembrane</keyword>
<keyword evidence="4" id="KW-1185">Reference proteome</keyword>
<evidence type="ECO:0000256" key="2">
    <source>
        <dbReference type="SAM" id="Phobius"/>
    </source>
</evidence>
<dbReference type="AlphaFoldDB" id="A0A1H1HUW6"/>
<dbReference type="Proteomes" id="UP000198848">
    <property type="component" value="Unassembled WGS sequence"/>
</dbReference>
<dbReference type="EMBL" id="FNLC01000003">
    <property type="protein sequence ID" value="SDR29109.1"/>
    <property type="molecule type" value="Genomic_DNA"/>
</dbReference>
<name>A0A1H1HUW6_NATTX</name>
<feature type="transmembrane region" description="Helical" evidence="2">
    <location>
        <begin position="58"/>
        <end position="80"/>
    </location>
</feature>
<dbReference type="RefSeq" id="WP_090383581.1">
    <property type="nucleotide sequence ID" value="NZ_FNLC01000003.1"/>
</dbReference>
<reference evidence="4" key="1">
    <citation type="submission" date="2016-10" db="EMBL/GenBank/DDBJ databases">
        <authorList>
            <person name="Varghese N."/>
            <person name="Submissions S."/>
        </authorList>
    </citation>
    <scope>NUCLEOTIDE SEQUENCE [LARGE SCALE GENOMIC DNA]</scope>
    <source>
        <strain evidence="4">DSM 24767</strain>
    </source>
</reference>
<evidence type="ECO:0000256" key="1">
    <source>
        <dbReference type="SAM" id="MobiDB-lite"/>
    </source>
</evidence>
<evidence type="ECO:0000313" key="3">
    <source>
        <dbReference type="EMBL" id="SDR29109.1"/>
    </source>
</evidence>
<sequence>MTDDAPDRRVPRPRDVRMRTAPAENDRSSIVRKLGFVASGVVVLLGGTVYTADSYGALEAGGLVLLGVLIGAISFPYFVFRDDEREFYVVNTGDHTATFGVTFSATDGSERIHHDVTLAPGDGDVRSGRFADGQSYTVSVAVDGETTATTDVVPVPSRASSDESTIFTVEVGSTTVRPARYAASDSRS</sequence>
<keyword evidence="2" id="KW-0472">Membrane</keyword>
<accession>A0A1H1HUW6</accession>
<keyword evidence="2" id="KW-1133">Transmembrane helix</keyword>
<feature type="region of interest" description="Disordered" evidence="1">
    <location>
        <begin position="1"/>
        <end position="24"/>
    </location>
</feature>
<gene>
    <name evidence="3" type="ORF">SAMN04489842_3062</name>
</gene>